<reference evidence="7" key="2">
    <citation type="journal article" date="2019" name="Int. J. Syst. Evol. Microbiol.">
        <title>The Global Catalogue of Microorganisms (GCM) 10K type strain sequencing project: providing services to taxonomists for standard genome sequencing and annotation.</title>
        <authorList>
            <consortium name="The Broad Institute Genomics Platform"/>
            <consortium name="The Broad Institute Genome Sequencing Center for Infectious Disease"/>
            <person name="Wu L."/>
            <person name="Ma J."/>
        </authorList>
    </citation>
    <scope>NUCLEOTIDE SEQUENCE [LARGE SCALE GENOMIC DNA]</scope>
    <source>
        <strain evidence="7">CGMCC 1.18437</strain>
    </source>
</reference>
<comment type="caution">
    <text evidence="5">The sequence shown here is derived from an EMBL/GenBank/DDBJ whole genome shotgun (WGS) entry which is preliminary data.</text>
</comment>
<comment type="subcellular location">
    <subcellularLocation>
        <location evidence="1">Cell outer membrane</location>
    </subcellularLocation>
</comment>
<dbReference type="AlphaFoldDB" id="A0A7W8KAL9"/>
<evidence type="ECO:0000256" key="1">
    <source>
        <dbReference type="ARBA" id="ARBA00004442"/>
    </source>
</evidence>
<reference evidence="4" key="1">
    <citation type="journal article" date="2014" name="Int. J. Syst. Evol. Microbiol.">
        <title>Complete genome of a new Firmicutes species belonging to the dominant human colonic microbiota ('Ruminococcus bicirculans') reveals two chromosomes and a selective capacity to utilize plant glucans.</title>
        <authorList>
            <consortium name="NISC Comparative Sequencing Program"/>
            <person name="Wegmann U."/>
            <person name="Louis P."/>
            <person name="Goesmann A."/>
            <person name="Henrissat B."/>
            <person name="Duncan S.H."/>
            <person name="Flint H.J."/>
        </authorList>
    </citation>
    <scope>NUCLEOTIDE SEQUENCE</scope>
    <source>
        <strain evidence="4">CGMCC 1.18437</strain>
    </source>
</reference>
<dbReference type="Proteomes" id="UP000619376">
    <property type="component" value="Unassembled WGS sequence"/>
</dbReference>
<organism evidence="5 6">
    <name type="scientific">Deinococcus metalli</name>
    <dbReference type="NCBI Taxonomy" id="1141878"/>
    <lineage>
        <taxon>Bacteria</taxon>
        <taxon>Thermotogati</taxon>
        <taxon>Deinococcota</taxon>
        <taxon>Deinococci</taxon>
        <taxon>Deinococcales</taxon>
        <taxon>Deinococcaceae</taxon>
        <taxon>Deinococcus</taxon>
    </lineage>
</organism>
<evidence type="ECO:0000313" key="6">
    <source>
        <dbReference type="Proteomes" id="UP000539473"/>
    </source>
</evidence>
<dbReference type="RefSeq" id="WP_184108928.1">
    <property type="nucleotide sequence ID" value="NZ_BNAJ01000001.1"/>
</dbReference>
<gene>
    <name evidence="4" type="ORF">GCM10017781_08600</name>
    <name evidence="5" type="ORF">HNQ07_000183</name>
</gene>
<dbReference type="EMBL" id="JACHFK010000001">
    <property type="protein sequence ID" value="MBB5374739.1"/>
    <property type="molecule type" value="Genomic_DNA"/>
</dbReference>
<feature type="transmembrane region" description="Helical" evidence="3">
    <location>
        <begin position="7"/>
        <end position="29"/>
    </location>
</feature>
<evidence type="ECO:0000256" key="2">
    <source>
        <dbReference type="ARBA" id="ARBA00023237"/>
    </source>
</evidence>
<keyword evidence="2" id="KW-0998">Cell outer membrane</keyword>
<keyword evidence="3" id="KW-1133">Transmembrane helix</keyword>
<name>A0A7W8KAL9_9DEIO</name>
<dbReference type="NCBIfam" id="TIGR02532">
    <property type="entry name" value="IV_pilin_GFxxxE"/>
    <property type="match status" value="1"/>
</dbReference>
<dbReference type="InterPro" id="IPR012902">
    <property type="entry name" value="N_methyl_site"/>
</dbReference>
<reference evidence="4" key="4">
    <citation type="submission" date="2024-05" db="EMBL/GenBank/DDBJ databases">
        <authorList>
            <person name="Sun Q."/>
            <person name="Zhou Y."/>
        </authorList>
    </citation>
    <scope>NUCLEOTIDE SEQUENCE</scope>
    <source>
        <strain evidence="4">CGMCC 1.18437</strain>
    </source>
</reference>
<dbReference type="Pfam" id="PF07963">
    <property type="entry name" value="N_methyl"/>
    <property type="match status" value="1"/>
</dbReference>
<accession>A0A7W8KAL9</accession>
<keyword evidence="3" id="KW-0812">Transmembrane</keyword>
<sequence length="247" mass="26353">MKVQDGLTLVEILVAMAILGIVLALIINWQTQTLQLTTRTSAQAQQLADLNDMTGYIGDRVRSAVRVRVATSGLSVNSGSGNACTTSTPCLVAVMPEYTSAGTQKFVLYVYRMQDRSAVSTDDKTDDSWAENNVQVLREYRSTDTSSTPISCLLGTGETFETAAATPCAAMRNLSTLSSVSGLQPYLVSDYLTPSNTLPSGASPFVYTANTRSTTITVQSRKQVSGVIKTVPATGAYTLTVQARNVP</sequence>
<dbReference type="EMBL" id="BNAJ01000001">
    <property type="protein sequence ID" value="GHF34060.1"/>
    <property type="molecule type" value="Genomic_DNA"/>
</dbReference>
<proteinExistence type="predicted"/>
<evidence type="ECO:0000313" key="4">
    <source>
        <dbReference type="EMBL" id="GHF34060.1"/>
    </source>
</evidence>
<keyword evidence="3" id="KW-0472">Membrane</keyword>
<evidence type="ECO:0000313" key="7">
    <source>
        <dbReference type="Proteomes" id="UP000619376"/>
    </source>
</evidence>
<evidence type="ECO:0000313" key="5">
    <source>
        <dbReference type="EMBL" id="MBB5374739.1"/>
    </source>
</evidence>
<dbReference type="Proteomes" id="UP000539473">
    <property type="component" value="Unassembled WGS sequence"/>
</dbReference>
<dbReference type="GO" id="GO:0009279">
    <property type="term" value="C:cell outer membrane"/>
    <property type="evidence" value="ECO:0007669"/>
    <property type="project" value="UniProtKB-SubCell"/>
</dbReference>
<evidence type="ECO:0000256" key="3">
    <source>
        <dbReference type="SAM" id="Phobius"/>
    </source>
</evidence>
<reference evidence="5 6" key="3">
    <citation type="submission" date="2020-08" db="EMBL/GenBank/DDBJ databases">
        <title>Genomic Encyclopedia of Type Strains, Phase IV (KMG-IV): sequencing the most valuable type-strain genomes for metagenomic binning, comparative biology and taxonomic classification.</title>
        <authorList>
            <person name="Goeker M."/>
        </authorList>
    </citation>
    <scope>NUCLEOTIDE SEQUENCE [LARGE SCALE GENOMIC DNA]</scope>
    <source>
        <strain evidence="5 6">DSM 27521</strain>
    </source>
</reference>
<protein>
    <submittedName>
        <fullName evidence="5">Prepilin-type N-terminal cleavage/methylation domain-containing protein</fullName>
    </submittedName>
</protein>
<keyword evidence="7" id="KW-1185">Reference proteome</keyword>